<dbReference type="PROSITE" id="PS51257">
    <property type="entry name" value="PROKAR_LIPOPROTEIN"/>
    <property type="match status" value="1"/>
</dbReference>
<evidence type="ECO:0000313" key="3">
    <source>
        <dbReference type="EMBL" id="GAA4183828.1"/>
    </source>
</evidence>
<accession>A0ABP8AGZ7</accession>
<feature type="compositionally biased region" description="Low complexity" evidence="1">
    <location>
        <begin position="23"/>
        <end position="47"/>
    </location>
</feature>
<evidence type="ECO:0008006" key="5">
    <source>
        <dbReference type="Google" id="ProtNLM"/>
    </source>
</evidence>
<keyword evidence="2" id="KW-0732">Signal</keyword>
<reference evidence="4" key="1">
    <citation type="journal article" date="2019" name="Int. J. Syst. Evol. Microbiol.">
        <title>The Global Catalogue of Microorganisms (GCM) 10K type strain sequencing project: providing services to taxonomists for standard genome sequencing and annotation.</title>
        <authorList>
            <consortium name="The Broad Institute Genomics Platform"/>
            <consortium name="The Broad Institute Genome Sequencing Center for Infectious Disease"/>
            <person name="Wu L."/>
            <person name="Ma J."/>
        </authorList>
    </citation>
    <scope>NUCLEOTIDE SEQUENCE [LARGE SCALE GENOMIC DNA]</scope>
    <source>
        <strain evidence="4">JCM 17388</strain>
    </source>
</reference>
<dbReference type="Proteomes" id="UP001501251">
    <property type="component" value="Unassembled WGS sequence"/>
</dbReference>
<evidence type="ECO:0000256" key="2">
    <source>
        <dbReference type="SAM" id="SignalP"/>
    </source>
</evidence>
<proteinExistence type="predicted"/>
<protein>
    <recommendedName>
        <fullName evidence="5">LVIVD repeat-containing protein</fullName>
    </recommendedName>
</protein>
<keyword evidence="4" id="KW-1185">Reference proteome</keyword>
<feature type="chain" id="PRO_5047283176" description="LVIVD repeat-containing protein" evidence="2">
    <location>
        <begin position="21"/>
        <end position="472"/>
    </location>
</feature>
<dbReference type="InterPro" id="IPR013211">
    <property type="entry name" value="LVIVD"/>
</dbReference>
<organism evidence="3 4">
    <name type="scientific">Streptosporangium oxazolinicum</name>
    <dbReference type="NCBI Taxonomy" id="909287"/>
    <lineage>
        <taxon>Bacteria</taxon>
        <taxon>Bacillati</taxon>
        <taxon>Actinomycetota</taxon>
        <taxon>Actinomycetes</taxon>
        <taxon>Streptosporangiales</taxon>
        <taxon>Streptosporangiaceae</taxon>
        <taxon>Streptosporangium</taxon>
    </lineage>
</organism>
<gene>
    <name evidence="3" type="ORF">GCM10022252_11760</name>
</gene>
<dbReference type="EMBL" id="BAABAQ010000002">
    <property type="protein sequence ID" value="GAA4183828.1"/>
    <property type="molecule type" value="Genomic_DNA"/>
</dbReference>
<dbReference type="SUPFAM" id="SSF75011">
    <property type="entry name" value="3-carboxy-cis,cis-mucoante lactonizing enzyme"/>
    <property type="match status" value="1"/>
</dbReference>
<dbReference type="Pfam" id="PF08309">
    <property type="entry name" value="LVIVD"/>
    <property type="match status" value="1"/>
</dbReference>
<comment type="caution">
    <text evidence="3">The sequence shown here is derived from an EMBL/GenBank/DDBJ whole genome shotgun (WGS) entry which is preliminary data.</text>
</comment>
<feature type="signal peptide" evidence="2">
    <location>
        <begin position="1"/>
        <end position="20"/>
    </location>
</feature>
<evidence type="ECO:0000313" key="4">
    <source>
        <dbReference type="Proteomes" id="UP001501251"/>
    </source>
</evidence>
<feature type="region of interest" description="Disordered" evidence="1">
    <location>
        <begin position="23"/>
        <end position="86"/>
    </location>
</feature>
<evidence type="ECO:0000256" key="1">
    <source>
        <dbReference type="SAM" id="MobiDB-lite"/>
    </source>
</evidence>
<sequence length="472" mass="49616">MRPIVAFGLAALLLVAGCGADPTPSASSPSAATSAPAAVPEESPSAPGQTEETPAPGISGDGTHSDNITHLANVPPGAPLDGSQSWGTDLAFQGDYAFVGNFDGFTVFDISDPASPSVASRVLCPGEQNDVSVSGDLLFLSIDSVREGPECDAQRGEPESDGFEGIRIFDIADKSHPRFVSAVRTDCGSHTHTLVPGKTSDKVYLYVSSPGPEPESTTCPAPHNKISVVEVPVKAPKTAKVVSTPVLSDKPAEGGIGGCHDLTAYPEKDLAAAACFGDGILLDIADRVNPKVLQHVSDKENFAIWHSATFNNDATKIVFGDELGGGVSATCDANTPKTKGANAVYDLGKDRKLKLRGYFKIPRGQASDENCVAHNGSLLPVPGKDIMVQSWYQGGVSVWDFTDADQPREIGFFERGPVPGVGGSWSAYYYNGHIYSSDITKGLDVLRIDDPLTDPASKVKIKELNAQTQVSY</sequence>
<name>A0ABP8AGZ7_9ACTN</name>